<feature type="transmembrane region" description="Helical" evidence="2">
    <location>
        <begin position="574"/>
        <end position="594"/>
    </location>
</feature>
<feature type="compositionally biased region" description="Low complexity" evidence="1">
    <location>
        <begin position="447"/>
        <end position="456"/>
    </location>
</feature>
<protein>
    <submittedName>
        <fullName evidence="3">Uncharacterized protein</fullName>
    </submittedName>
</protein>
<keyword evidence="2" id="KW-0472">Membrane</keyword>
<evidence type="ECO:0000256" key="2">
    <source>
        <dbReference type="SAM" id="Phobius"/>
    </source>
</evidence>
<keyword evidence="2" id="KW-0812">Transmembrane</keyword>
<proteinExistence type="predicted"/>
<dbReference type="GO" id="GO:0070072">
    <property type="term" value="P:vacuolar proton-transporting V-type ATPase complex assembly"/>
    <property type="evidence" value="ECO:0007669"/>
    <property type="project" value="InterPro"/>
</dbReference>
<feature type="compositionally biased region" description="Basic and acidic residues" evidence="1">
    <location>
        <begin position="247"/>
        <end position="274"/>
    </location>
</feature>
<dbReference type="GO" id="GO:0005789">
    <property type="term" value="C:endoplasmic reticulum membrane"/>
    <property type="evidence" value="ECO:0007669"/>
    <property type="project" value="TreeGrafter"/>
</dbReference>
<feature type="compositionally biased region" description="Low complexity" evidence="1">
    <location>
        <begin position="428"/>
        <end position="437"/>
    </location>
</feature>
<feature type="compositionally biased region" description="Low complexity" evidence="1">
    <location>
        <begin position="275"/>
        <end position="291"/>
    </location>
</feature>
<feature type="compositionally biased region" description="Basic and acidic residues" evidence="1">
    <location>
        <begin position="7"/>
        <end position="16"/>
    </location>
</feature>
<accession>A0A9P5VN12</accession>
<feature type="compositionally biased region" description="Basic residues" evidence="1">
    <location>
        <begin position="409"/>
        <end position="427"/>
    </location>
</feature>
<dbReference type="PANTHER" id="PTHR28251:SF1">
    <property type="entry name" value="V-TYPE ATPASE ASSEMBLY FACTOR PKR1"/>
    <property type="match status" value="1"/>
</dbReference>
<feature type="compositionally biased region" description="Basic and acidic residues" evidence="1">
    <location>
        <begin position="398"/>
        <end position="408"/>
    </location>
</feature>
<dbReference type="InterPro" id="IPR013945">
    <property type="entry name" value="Pkr1"/>
</dbReference>
<dbReference type="Proteomes" id="UP000696485">
    <property type="component" value="Unassembled WGS sequence"/>
</dbReference>
<keyword evidence="4" id="KW-1185">Reference proteome</keyword>
<feature type="region of interest" description="Disordered" evidence="1">
    <location>
        <begin position="1"/>
        <end position="95"/>
    </location>
</feature>
<feature type="compositionally biased region" description="Basic and acidic residues" evidence="1">
    <location>
        <begin position="229"/>
        <end position="240"/>
    </location>
</feature>
<dbReference type="PANTHER" id="PTHR28251">
    <property type="entry name" value="V-TYPE ATPASE ASSEMBLY FACTOR PKR1"/>
    <property type="match status" value="1"/>
</dbReference>
<feature type="compositionally biased region" description="Polar residues" evidence="1">
    <location>
        <begin position="356"/>
        <end position="366"/>
    </location>
</feature>
<gene>
    <name evidence="3" type="ORF">BG006_003870</name>
</gene>
<dbReference type="EMBL" id="JAAAUY010000214">
    <property type="protein sequence ID" value="KAF9333233.1"/>
    <property type="molecule type" value="Genomic_DNA"/>
</dbReference>
<dbReference type="AlphaFoldDB" id="A0A9P5VN12"/>
<feature type="compositionally biased region" description="Basic and acidic residues" evidence="1">
    <location>
        <begin position="498"/>
        <end position="508"/>
    </location>
</feature>
<evidence type="ECO:0000313" key="4">
    <source>
        <dbReference type="Proteomes" id="UP000696485"/>
    </source>
</evidence>
<feature type="region of interest" description="Disordered" evidence="1">
    <location>
        <begin position="229"/>
        <end position="527"/>
    </location>
</feature>
<dbReference type="Pfam" id="PF08636">
    <property type="entry name" value="Pkr1"/>
    <property type="match status" value="1"/>
</dbReference>
<feature type="compositionally biased region" description="Acidic residues" evidence="1">
    <location>
        <begin position="380"/>
        <end position="397"/>
    </location>
</feature>
<organism evidence="3 4">
    <name type="scientific">Podila minutissima</name>
    <dbReference type="NCBI Taxonomy" id="64525"/>
    <lineage>
        <taxon>Eukaryota</taxon>
        <taxon>Fungi</taxon>
        <taxon>Fungi incertae sedis</taxon>
        <taxon>Mucoromycota</taxon>
        <taxon>Mortierellomycotina</taxon>
        <taxon>Mortierellomycetes</taxon>
        <taxon>Mortierellales</taxon>
        <taxon>Mortierellaceae</taxon>
        <taxon>Podila</taxon>
    </lineage>
</organism>
<evidence type="ECO:0000313" key="3">
    <source>
        <dbReference type="EMBL" id="KAF9333233.1"/>
    </source>
</evidence>
<feature type="transmembrane region" description="Helical" evidence="2">
    <location>
        <begin position="548"/>
        <end position="568"/>
    </location>
</feature>
<name>A0A9P5VN12_9FUNG</name>
<comment type="caution">
    <text evidence="3">The sequence shown here is derived from an EMBL/GenBank/DDBJ whole genome shotgun (WGS) entry which is preliminary data.</text>
</comment>
<evidence type="ECO:0000256" key="1">
    <source>
        <dbReference type="SAM" id="MobiDB-lite"/>
    </source>
</evidence>
<feature type="compositionally biased region" description="Low complexity" evidence="1">
    <location>
        <begin position="37"/>
        <end position="55"/>
    </location>
</feature>
<feature type="compositionally biased region" description="Acidic residues" evidence="1">
    <location>
        <begin position="329"/>
        <end position="342"/>
    </location>
</feature>
<keyword evidence="2" id="KW-1133">Transmembrane helix</keyword>
<sequence length="608" mass="67280">MANSNRDSSRIHDAPHHQKHVHASVEEDEDDGWQVVSSSKDSPSSSKTSSSSSPSTEDDHPITTITDIAVPEASVAPTDATTEFKEKPPKAKKKIFGTDEFQPVVSKKQIARANKLAGVQRPNASVGISTSSYFDLLQNTEGTENVEEIVDRIREEEEEKARLLLEELELEQEQEQEKTAADIKKILEEEDAKKEAEIRSQQALEQRQRQLEEEEEAKEQLLQQIAQHELERAKEEEEKLAAAAVEAEQKKQKEDKKQQQKKEKREKELKEKEAAAAAAAAAAAVVVAAAERAQKEEEEAQALAKDTHENEDTTEEPTEIPTVDTIATPEDDSWEIEEDDEWQQQSKSKKGRKTRGTQPGESSVSIVSDLHTKMPIYLLEQDEIQQDSEEEEEVSEEEQQRRDEEKAKAAAKAKAKAASNKKNKKKNNSNSNSVVSSPRMEGRKKNVSSNSSTVNSPRLEGKKSKKASATPVATTVEEPSEATSKLTNRGIKSLVVEEESKPQEKEVAEVQATETEEGSTSMVSKDGSAGMVGGTLNSIFEKGVNPGLIKMLNLVFVALFLSLGFLIFASGGNLHVIALTGIAVALFVTIQWFLREMETMKIDERKNA</sequence>
<reference evidence="3" key="1">
    <citation type="journal article" date="2020" name="Fungal Divers.">
        <title>Resolving the Mortierellaceae phylogeny through synthesis of multi-gene phylogenetics and phylogenomics.</title>
        <authorList>
            <person name="Vandepol N."/>
            <person name="Liber J."/>
            <person name="Desiro A."/>
            <person name="Na H."/>
            <person name="Kennedy M."/>
            <person name="Barry K."/>
            <person name="Grigoriev I.V."/>
            <person name="Miller A.N."/>
            <person name="O'Donnell K."/>
            <person name="Stajich J.E."/>
            <person name="Bonito G."/>
        </authorList>
    </citation>
    <scope>NUCLEOTIDE SEQUENCE</scope>
    <source>
        <strain evidence="3">NVP1</strain>
    </source>
</reference>